<dbReference type="PANTHER" id="PTHR33619:SF3">
    <property type="entry name" value="POLYSACCHARIDE EXPORT PROTEIN GFCE-RELATED"/>
    <property type="match status" value="1"/>
</dbReference>
<evidence type="ECO:0000313" key="5">
    <source>
        <dbReference type="Proteomes" id="UP000297998"/>
    </source>
</evidence>
<dbReference type="Gene3D" id="3.10.560.10">
    <property type="entry name" value="Outer membrane lipoprotein wza domain like"/>
    <property type="match status" value="1"/>
</dbReference>
<dbReference type="OrthoDB" id="1445882at2"/>
<evidence type="ECO:0000256" key="2">
    <source>
        <dbReference type="SAM" id="Phobius"/>
    </source>
</evidence>
<keyword evidence="2" id="KW-0812">Transmembrane</keyword>
<evidence type="ECO:0000256" key="1">
    <source>
        <dbReference type="ARBA" id="ARBA00022729"/>
    </source>
</evidence>
<feature type="domain" description="Polysaccharide export protein N-terminal" evidence="3">
    <location>
        <begin position="50"/>
        <end position="133"/>
    </location>
</feature>
<dbReference type="AlphaFoldDB" id="A0A4Z1BQI0"/>
<gene>
    <name evidence="4" type="ORF">E4J94_07890</name>
</gene>
<organism evidence="4 5">
    <name type="scientific">Empedobacter tilapiae</name>
    <dbReference type="NCBI Taxonomy" id="2491114"/>
    <lineage>
        <taxon>Bacteria</taxon>
        <taxon>Pseudomonadati</taxon>
        <taxon>Bacteroidota</taxon>
        <taxon>Flavobacteriia</taxon>
        <taxon>Flavobacteriales</taxon>
        <taxon>Weeksellaceae</taxon>
        <taxon>Empedobacter</taxon>
    </lineage>
</organism>
<sequence length="264" mass="29682">MLYLKSTLTKTAILLILLNLFSCISLKDIQLIQPDQNLKLDSNGKIAFDKPEYYIQKGDRVLINISSASNASMGILSDFISSGNQTFVQGENSGVLVRKDGNIELPRIGNVYLEGLTIEQARKKIQNEFYKIYDEKGTYIDVNLAGIEYTVVGEVLQGTFRANKRDLTILEAFSRTGSNNIYADLKNVRIIRTDLDGTKQVYVDLTKESIMNSEYYWIQNNDIIVVNPRKEKVWGVGLNPLTVVTTVMGAIATILGVYLFFDKI</sequence>
<dbReference type="PANTHER" id="PTHR33619">
    <property type="entry name" value="POLYSACCHARIDE EXPORT PROTEIN GFCE-RELATED"/>
    <property type="match status" value="1"/>
</dbReference>
<dbReference type="GO" id="GO:0015159">
    <property type="term" value="F:polysaccharide transmembrane transporter activity"/>
    <property type="evidence" value="ECO:0007669"/>
    <property type="project" value="InterPro"/>
</dbReference>
<dbReference type="Gene3D" id="3.30.1950.10">
    <property type="entry name" value="wza like domain"/>
    <property type="match status" value="1"/>
</dbReference>
<proteinExistence type="predicted"/>
<comment type="caution">
    <text evidence="4">The sequence shown here is derived from an EMBL/GenBank/DDBJ whole genome shotgun (WGS) entry which is preliminary data.</text>
</comment>
<keyword evidence="1" id="KW-0732">Signal</keyword>
<dbReference type="InterPro" id="IPR049712">
    <property type="entry name" value="Poly_export"/>
</dbReference>
<evidence type="ECO:0000259" key="3">
    <source>
        <dbReference type="Pfam" id="PF02563"/>
    </source>
</evidence>
<evidence type="ECO:0000313" key="4">
    <source>
        <dbReference type="EMBL" id="TGN27129.1"/>
    </source>
</evidence>
<dbReference type="Pfam" id="PF02563">
    <property type="entry name" value="Poly_export"/>
    <property type="match status" value="1"/>
</dbReference>
<dbReference type="RefSeq" id="WP_135835289.1">
    <property type="nucleotide sequence ID" value="NZ_CAUQWU010000005.1"/>
</dbReference>
<keyword evidence="2" id="KW-0472">Membrane</keyword>
<name>A0A4Z1BQI0_9FLAO</name>
<accession>A0A4Z1BQI0</accession>
<dbReference type="Proteomes" id="UP000297998">
    <property type="component" value="Unassembled WGS sequence"/>
</dbReference>
<keyword evidence="2" id="KW-1133">Transmembrane helix</keyword>
<keyword evidence="5" id="KW-1185">Reference proteome</keyword>
<dbReference type="InterPro" id="IPR003715">
    <property type="entry name" value="Poly_export_N"/>
</dbReference>
<reference evidence="4 5" key="1">
    <citation type="submission" date="2019-03" db="EMBL/GenBank/DDBJ databases">
        <title>Empedobacter tilapiae sp. nov., isolated from an intestine of Nile tilapia Oreochromis niloticus.</title>
        <authorList>
            <person name="Kim Y.-O."/>
            <person name="Yoon J.-H."/>
        </authorList>
    </citation>
    <scope>NUCLEOTIDE SEQUENCE [LARGE SCALE GENOMIC DNA]</scope>
    <source>
        <strain evidence="4 5">MRS2</strain>
    </source>
</reference>
<feature type="transmembrane region" description="Helical" evidence="2">
    <location>
        <begin position="241"/>
        <end position="261"/>
    </location>
</feature>
<protein>
    <submittedName>
        <fullName evidence="4">Polysaccharide transporter</fullName>
    </submittedName>
</protein>
<dbReference type="EMBL" id="SRPE01000005">
    <property type="protein sequence ID" value="TGN27129.1"/>
    <property type="molecule type" value="Genomic_DNA"/>
</dbReference>